<dbReference type="RefSeq" id="WP_184230374.1">
    <property type="nucleotide sequence ID" value="NZ_JACHEC010000002.1"/>
</dbReference>
<gene>
    <name evidence="2" type="ORF">HNP92_001230</name>
</gene>
<evidence type="ECO:0000256" key="1">
    <source>
        <dbReference type="SAM" id="Phobius"/>
    </source>
</evidence>
<reference evidence="2 3" key="1">
    <citation type="submission" date="2020-08" db="EMBL/GenBank/DDBJ databases">
        <title>Genomic Encyclopedia of Type Strains, Phase IV (KMG-V): Genome sequencing to study the core and pangenomes of soil and plant-associated prokaryotes.</title>
        <authorList>
            <person name="Whitman W."/>
        </authorList>
    </citation>
    <scope>NUCLEOTIDE SEQUENCE [LARGE SCALE GENOMIC DNA]</scope>
    <source>
        <strain evidence="2 3">C11</strain>
    </source>
</reference>
<keyword evidence="1" id="KW-0812">Transmembrane</keyword>
<dbReference type="EMBL" id="JACHEC010000002">
    <property type="protein sequence ID" value="MBB6401925.1"/>
    <property type="molecule type" value="Genomic_DNA"/>
</dbReference>
<proteinExistence type="predicted"/>
<name>A0A7J9S5K6_METMI</name>
<feature type="transmembrane region" description="Helical" evidence="1">
    <location>
        <begin position="20"/>
        <end position="41"/>
    </location>
</feature>
<dbReference type="AlphaFoldDB" id="A0A7J9S5K6"/>
<evidence type="ECO:0000313" key="2">
    <source>
        <dbReference type="EMBL" id="MBB6401925.1"/>
    </source>
</evidence>
<dbReference type="Proteomes" id="UP000536195">
    <property type="component" value="Unassembled WGS sequence"/>
</dbReference>
<accession>A0A7J9S5K6</accession>
<organism evidence="2 3">
    <name type="scientific">Methanococcus maripaludis</name>
    <name type="common">Methanococcus deltae</name>
    <dbReference type="NCBI Taxonomy" id="39152"/>
    <lineage>
        <taxon>Archaea</taxon>
        <taxon>Methanobacteriati</taxon>
        <taxon>Methanobacteriota</taxon>
        <taxon>Methanomada group</taxon>
        <taxon>Methanococci</taxon>
        <taxon>Methanococcales</taxon>
        <taxon>Methanococcaceae</taxon>
        <taxon>Methanococcus</taxon>
    </lineage>
</organism>
<feature type="transmembrane region" description="Helical" evidence="1">
    <location>
        <begin position="47"/>
        <end position="68"/>
    </location>
</feature>
<sequence length="193" mass="22517">MSSEDFSNTAINLSKNPLGIIGLCISFVYGLGVIVLYSPGIDYYQRWFLIIFLMVFPFFILVIFYKLVTKHHDKLYAPYDFQNEDNFIRLSKKVDDIGITMEKVQKAIDDQPLYKYTKLSEEGKRLILGAFHEDVNLDDFLKTPDFDKKITDEQIIKLESYGWITKKENIIKITERGHSEVDTFQDLAYGRLC</sequence>
<keyword evidence="1" id="KW-1133">Transmembrane helix</keyword>
<protein>
    <submittedName>
        <fullName evidence="2">Uncharacterized protein</fullName>
    </submittedName>
</protein>
<keyword evidence="1" id="KW-0472">Membrane</keyword>
<comment type="caution">
    <text evidence="2">The sequence shown here is derived from an EMBL/GenBank/DDBJ whole genome shotgun (WGS) entry which is preliminary data.</text>
</comment>
<evidence type="ECO:0000313" key="3">
    <source>
        <dbReference type="Proteomes" id="UP000536195"/>
    </source>
</evidence>